<name>A0A0H2R1L5_9AGAM</name>
<keyword evidence="2" id="KW-1185">Reference proteome</keyword>
<dbReference type="InParanoid" id="A0A0H2R1L5"/>
<evidence type="ECO:0000313" key="1">
    <source>
        <dbReference type="EMBL" id="KLO05630.1"/>
    </source>
</evidence>
<dbReference type="Proteomes" id="UP000053477">
    <property type="component" value="Unassembled WGS sequence"/>
</dbReference>
<dbReference type="AlphaFoldDB" id="A0A0H2R1L5"/>
<organism evidence="1 2">
    <name type="scientific">Schizopora paradoxa</name>
    <dbReference type="NCBI Taxonomy" id="27342"/>
    <lineage>
        <taxon>Eukaryota</taxon>
        <taxon>Fungi</taxon>
        <taxon>Dikarya</taxon>
        <taxon>Basidiomycota</taxon>
        <taxon>Agaricomycotina</taxon>
        <taxon>Agaricomycetes</taxon>
        <taxon>Hymenochaetales</taxon>
        <taxon>Schizoporaceae</taxon>
        <taxon>Schizopora</taxon>
    </lineage>
</organism>
<evidence type="ECO:0000313" key="2">
    <source>
        <dbReference type="Proteomes" id="UP000053477"/>
    </source>
</evidence>
<accession>A0A0H2R1L5</accession>
<protein>
    <submittedName>
        <fullName evidence="1">Uncharacterized protein</fullName>
    </submittedName>
</protein>
<reference evidence="1 2" key="1">
    <citation type="submission" date="2015-04" db="EMBL/GenBank/DDBJ databases">
        <title>Complete genome sequence of Schizopora paradoxa KUC8140, a cosmopolitan wood degrader in East Asia.</title>
        <authorList>
            <consortium name="DOE Joint Genome Institute"/>
            <person name="Min B."/>
            <person name="Park H."/>
            <person name="Jang Y."/>
            <person name="Kim J.-J."/>
            <person name="Kim K.H."/>
            <person name="Pangilinan J."/>
            <person name="Lipzen A."/>
            <person name="Riley R."/>
            <person name="Grigoriev I.V."/>
            <person name="Spatafora J.W."/>
            <person name="Choi I.-G."/>
        </authorList>
    </citation>
    <scope>NUCLEOTIDE SEQUENCE [LARGE SCALE GENOMIC DNA]</scope>
    <source>
        <strain evidence="1 2">KUC8140</strain>
    </source>
</reference>
<dbReference type="EMBL" id="KQ086283">
    <property type="protein sequence ID" value="KLO05630.1"/>
    <property type="molecule type" value="Genomic_DNA"/>
</dbReference>
<gene>
    <name evidence="1" type="ORF">SCHPADRAFT_718245</name>
</gene>
<proteinExistence type="predicted"/>
<sequence length="117" mass="14200">MHSQLRNRYFEQRQNLRSAASYMRLCWREYEYRPPKTVDCTRASLSLNISAVMATHSYPSQRQVEIAFNERHWQFIFILTFILLKGRGRREHCVRFGLLQQLISVSRPLFSFYHERQ</sequence>